<proteinExistence type="predicted"/>
<evidence type="ECO:0000256" key="1">
    <source>
        <dbReference type="SAM" id="MobiDB-lite"/>
    </source>
</evidence>
<keyword evidence="3" id="KW-1185">Reference proteome</keyword>
<evidence type="ECO:0000313" key="2">
    <source>
        <dbReference type="EMBL" id="CAH0379759.1"/>
    </source>
</evidence>
<gene>
    <name evidence="2" type="ORF">PECAL_6P13970</name>
</gene>
<sequence>MGATASKVDGPLETLDADQVRAVVAGFGTQFAGAADKMREAGIDGDYLANACANASDDDLALVFEQCGLTNKLQQSLLKQKLRKATRAPVAPPPLPPRPISPPPEAPTPPASPKAKAPAPLRVRVTCPADGHAGKPITVQIPDGRKARASIPEGCAPGETFTILVPALAAPPVHRVSVTCPPDKPPGSQLLVKVPSGQTIRATVPQRLGPGRSFTVVAPAAPAATQCAVLPPPSVSLSSSASLDLSAAASGTSAAASGTGLAKKFATEVAKDYAWDQAKSCGKEVLASIVSSDSMADATGFLLGM</sequence>
<organism evidence="2 3">
    <name type="scientific">Pelagomonas calceolata</name>
    <dbReference type="NCBI Taxonomy" id="35677"/>
    <lineage>
        <taxon>Eukaryota</taxon>
        <taxon>Sar</taxon>
        <taxon>Stramenopiles</taxon>
        <taxon>Ochrophyta</taxon>
        <taxon>Pelagophyceae</taxon>
        <taxon>Pelagomonadales</taxon>
        <taxon>Pelagomonadaceae</taxon>
        <taxon>Pelagomonas</taxon>
    </lineage>
</organism>
<dbReference type="AlphaFoldDB" id="A0A8J2X4Z4"/>
<evidence type="ECO:0000313" key="3">
    <source>
        <dbReference type="Proteomes" id="UP000789595"/>
    </source>
</evidence>
<name>A0A8J2X4Z4_9STRA</name>
<feature type="compositionally biased region" description="Pro residues" evidence="1">
    <location>
        <begin position="90"/>
        <end position="112"/>
    </location>
</feature>
<comment type="caution">
    <text evidence="2">The sequence shown here is derived from an EMBL/GenBank/DDBJ whole genome shotgun (WGS) entry which is preliminary data.</text>
</comment>
<reference evidence="2" key="1">
    <citation type="submission" date="2021-11" db="EMBL/GenBank/DDBJ databases">
        <authorList>
            <consortium name="Genoscope - CEA"/>
            <person name="William W."/>
        </authorList>
    </citation>
    <scope>NUCLEOTIDE SEQUENCE</scope>
</reference>
<dbReference type="Proteomes" id="UP000789595">
    <property type="component" value="Unassembled WGS sequence"/>
</dbReference>
<feature type="region of interest" description="Disordered" evidence="1">
    <location>
        <begin position="84"/>
        <end position="120"/>
    </location>
</feature>
<accession>A0A8J2X4Z4</accession>
<dbReference type="EMBL" id="CAKKNE010000006">
    <property type="protein sequence ID" value="CAH0379759.1"/>
    <property type="molecule type" value="Genomic_DNA"/>
</dbReference>
<protein>
    <submittedName>
        <fullName evidence="2">Uncharacterized protein</fullName>
    </submittedName>
</protein>